<evidence type="ECO:0000256" key="8">
    <source>
        <dbReference type="SAM" id="MobiDB-lite"/>
    </source>
</evidence>
<feature type="domain" description="ABC transmembrane type-1" evidence="9">
    <location>
        <begin position="117"/>
        <end position="315"/>
    </location>
</feature>
<feature type="transmembrane region" description="Helical" evidence="7">
    <location>
        <begin position="56"/>
        <end position="77"/>
    </location>
</feature>
<sequence>MSDPTVGSMATTPPAEQPTVAGGTAPPDSGLPANAKRDQPRGLLGDAWMDLRRKPLFWISASIILLFLVMAAFPSLFTSVDPTQGDLARSRVEPSGDAWFGYDVQGRDVYARVIYGARASILVAVLATLGTVLIGGAIGILSGFWGGWVDALLSRVADVFFGLPFVLGAIVILTTFNKPGSGNSYVKIVSLVLFSLIILGWPVSMRIMRSSVLATKQADYIMAARALGAGSGRIIMKHLLPNTLAPLLVYSTILVGSFIGAEATLSFLGVGLQSPVVSWGVMISETRDWVRVSPFLLFFPATFLVIAVLAFVMLGEAVREALDPKLR</sequence>
<keyword evidence="11" id="KW-1185">Reference proteome</keyword>
<evidence type="ECO:0000313" key="10">
    <source>
        <dbReference type="EMBL" id="MBO4208381.1"/>
    </source>
</evidence>
<protein>
    <submittedName>
        <fullName evidence="10">ABC transporter permease subunit</fullName>
    </submittedName>
</protein>
<gene>
    <name evidence="10" type="ORF">GSF22_20560</name>
</gene>
<reference evidence="10 11" key="1">
    <citation type="submission" date="2019-12" db="EMBL/GenBank/DDBJ databases">
        <title>Whole genome sequencing of endophytic Actinobacterium Micromonospora sp. MPMI6T.</title>
        <authorList>
            <person name="Evv R."/>
            <person name="Podile A.R."/>
        </authorList>
    </citation>
    <scope>NUCLEOTIDE SEQUENCE [LARGE SCALE GENOMIC DNA]</scope>
    <source>
        <strain evidence="10 11">MPMI6</strain>
    </source>
</reference>
<dbReference type="PANTHER" id="PTHR43386">
    <property type="entry name" value="OLIGOPEPTIDE TRANSPORT SYSTEM PERMEASE PROTEIN APPC"/>
    <property type="match status" value="1"/>
</dbReference>
<keyword evidence="4 7" id="KW-0812">Transmembrane</keyword>
<keyword evidence="6 7" id="KW-0472">Membrane</keyword>
<accession>A0ABS3VV41</accession>
<evidence type="ECO:0000256" key="7">
    <source>
        <dbReference type="RuleBase" id="RU363032"/>
    </source>
</evidence>
<evidence type="ECO:0000256" key="5">
    <source>
        <dbReference type="ARBA" id="ARBA00022989"/>
    </source>
</evidence>
<organism evidence="10 11">
    <name type="scientific">Micromonospora echinofusca</name>
    <dbReference type="NCBI Taxonomy" id="47858"/>
    <lineage>
        <taxon>Bacteria</taxon>
        <taxon>Bacillati</taxon>
        <taxon>Actinomycetota</taxon>
        <taxon>Actinomycetes</taxon>
        <taxon>Micromonosporales</taxon>
        <taxon>Micromonosporaceae</taxon>
        <taxon>Micromonospora</taxon>
    </lineage>
</organism>
<evidence type="ECO:0000313" key="11">
    <source>
        <dbReference type="Proteomes" id="UP000823521"/>
    </source>
</evidence>
<keyword evidence="5 7" id="KW-1133">Transmembrane helix</keyword>
<dbReference type="InterPro" id="IPR050366">
    <property type="entry name" value="BP-dependent_transpt_permease"/>
</dbReference>
<evidence type="ECO:0000256" key="1">
    <source>
        <dbReference type="ARBA" id="ARBA00004651"/>
    </source>
</evidence>
<dbReference type="RefSeq" id="WP_208815370.1">
    <property type="nucleotide sequence ID" value="NZ_WVUH01000192.1"/>
</dbReference>
<feature type="transmembrane region" description="Helical" evidence="7">
    <location>
        <begin position="156"/>
        <end position="176"/>
    </location>
</feature>
<dbReference type="PANTHER" id="PTHR43386:SF6">
    <property type="entry name" value="ABC TRANSPORTER PERMEASE PROTEIN"/>
    <property type="match status" value="1"/>
</dbReference>
<evidence type="ECO:0000256" key="6">
    <source>
        <dbReference type="ARBA" id="ARBA00023136"/>
    </source>
</evidence>
<dbReference type="Pfam" id="PF00528">
    <property type="entry name" value="BPD_transp_1"/>
    <property type="match status" value="1"/>
</dbReference>
<dbReference type="InterPro" id="IPR025966">
    <property type="entry name" value="OppC_N"/>
</dbReference>
<evidence type="ECO:0000256" key="4">
    <source>
        <dbReference type="ARBA" id="ARBA00022692"/>
    </source>
</evidence>
<proteinExistence type="inferred from homology"/>
<evidence type="ECO:0000256" key="3">
    <source>
        <dbReference type="ARBA" id="ARBA00022475"/>
    </source>
</evidence>
<name>A0ABS3VV41_MICEH</name>
<feature type="transmembrane region" description="Helical" evidence="7">
    <location>
        <begin position="188"/>
        <end position="208"/>
    </location>
</feature>
<evidence type="ECO:0000259" key="9">
    <source>
        <dbReference type="PROSITE" id="PS50928"/>
    </source>
</evidence>
<dbReference type="CDD" id="cd06261">
    <property type="entry name" value="TM_PBP2"/>
    <property type="match status" value="1"/>
</dbReference>
<dbReference type="SUPFAM" id="SSF161098">
    <property type="entry name" value="MetI-like"/>
    <property type="match status" value="1"/>
</dbReference>
<dbReference type="InterPro" id="IPR035906">
    <property type="entry name" value="MetI-like_sf"/>
</dbReference>
<dbReference type="Proteomes" id="UP000823521">
    <property type="component" value="Unassembled WGS sequence"/>
</dbReference>
<dbReference type="Gene3D" id="1.10.3720.10">
    <property type="entry name" value="MetI-like"/>
    <property type="match status" value="1"/>
</dbReference>
<comment type="caution">
    <text evidence="10">The sequence shown here is derived from an EMBL/GenBank/DDBJ whole genome shotgun (WGS) entry which is preliminary data.</text>
</comment>
<dbReference type="EMBL" id="WVUH01000192">
    <property type="protein sequence ID" value="MBO4208381.1"/>
    <property type="molecule type" value="Genomic_DNA"/>
</dbReference>
<evidence type="ECO:0000256" key="2">
    <source>
        <dbReference type="ARBA" id="ARBA00022448"/>
    </source>
</evidence>
<keyword evidence="3" id="KW-1003">Cell membrane</keyword>
<feature type="transmembrane region" description="Helical" evidence="7">
    <location>
        <begin position="295"/>
        <end position="314"/>
    </location>
</feature>
<feature type="region of interest" description="Disordered" evidence="8">
    <location>
        <begin position="1"/>
        <end position="38"/>
    </location>
</feature>
<feature type="transmembrane region" description="Helical" evidence="7">
    <location>
        <begin position="121"/>
        <end position="144"/>
    </location>
</feature>
<dbReference type="InterPro" id="IPR000515">
    <property type="entry name" value="MetI-like"/>
</dbReference>
<comment type="similarity">
    <text evidence="7">Belongs to the binding-protein-dependent transport system permease family.</text>
</comment>
<dbReference type="PROSITE" id="PS50928">
    <property type="entry name" value="ABC_TM1"/>
    <property type="match status" value="1"/>
</dbReference>
<comment type="subcellular location">
    <subcellularLocation>
        <location evidence="1 7">Cell membrane</location>
        <topology evidence="1 7">Multi-pass membrane protein</topology>
    </subcellularLocation>
</comment>
<keyword evidence="2 7" id="KW-0813">Transport</keyword>
<dbReference type="Pfam" id="PF12911">
    <property type="entry name" value="OppC_N"/>
    <property type="match status" value="1"/>
</dbReference>